<comment type="caution">
    <text evidence="2">The sequence shown here is derived from an EMBL/GenBank/DDBJ whole genome shotgun (WGS) entry which is preliminary data.</text>
</comment>
<dbReference type="NCBIfam" id="NF047334">
    <property type="entry name" value="modulat_TrpM"/>
    <property type="match status" value="1"/>
</dbReference>
<reference evidence="2 3" key="1">
    <citation type="journal article" date="2019" name="Microbiol. Resour. Announc.">
        <title>Draft Genome Sequence of the Most Traditional epsilon-Poly-l-Lysine Producer, Streptomyces albulus NBRC14147.</title>
        <authorList>
            <person name="Yamanaka K."/>
            <person name="Hamano Y."/>
        </authorList>
    </citation>
    <scope>NUCLEOTIDE SEQUENCE [LARGE SCALE GENOMIC DNA]</scope>
    <source>
        <strain evidence="2 3">NBRC 14147</strain>
    </source>
</reference>
<accession>A0A059W180</accession>
<gene>
    <name evidence="2" type="ORF">SALB_03370</name>
</gene>
<dbReference type="AlphaFoldDB" id="A0A059W180"/>
<feature type="compositionally biased region" description="Basic and acidic residues" evidence="1">
    <location>
        <begin position="1"/>
        <end position="10"/>
    </location>
</feature>
<evidence type="ECO:0000313" key="2">
    <source>
        <dbReference type="EMBL" id="GCB90662.1"/>
    </source>
</evidence>
<evidence type="ECO:0000256" key="1">
    <source>
        <dbReference type="SAM" id="MobiDB-lite"/>
    </source>
</evidence>
<protein>
    <submittedName>
        <fullName evidence="2">Uncharacterized protein</fullName>
    </submittedName>
</protein>
<evidence type="ECO:0000313" key="3">
    <source>
        <dbReference type="Proteomes" id="UP000288351"/>
    </source>
</evidence>
<dbReference type="EMBL" id="BHXC01000006">
    <property type="protein sequence ID" value="GCB90662.1"/>
    <property type="molecule type" value="Genomic_DNA"/>
</dbReference>
<dbReference type="STRING" id="68570.DC74_2514"/>
<dbReference type="RefSeq" id="WP_016573044.1">
    <property type="nucleotide sequence ID" value="NZ_BHXC01000006.1"/>
</dbReference>
<name>A0A059W180_STRNR</name>
<dbReference type="eggNOG" id="ENOG502ZSTD">
    <property type="taxonomic scope" value="Bacteria"/>
</dbReference>
<feature type="region of interest" description="Disordered" evidence="1">
    <location>
        <begin position="1"/>
        <end position="20"/>
    </location>
</feature>
<organism evidence="2 3">
    <name type="scientific">Streptomyces noursei</name>
    <name type="common">Streptomyces albulus</name>
    <dbReference type="NCBI Taxonomy" id="1971"/>
    <lineage>
        <taxon>Bacteria</taxon>
        <taxon>Bacillati</taxon>
        <taxon>Actinomycetota</taxon>
        <taxon>Actinomycetes</taxon>
        <taxon>Kitasatosporales</taxon>
        <taxon>Streptomycetaceae</taxon>
        <taxon>Streptomyces</taxon>
    </lineage>
</organism>
<proteinExistence type="predicted"/>
<dbReference type="Proteomes" id="UP000288351">
    <property type="component" value="Unassembled WGS sequence"/>
</dbReference>
<dbReference type="InterPro" id="IPR058113">
    <property type="entry name" value="TrpM_modulator"/>
</dbReference>
<sequence>MTAVPRRPEASRSALPSWHRGCRAPARRVRGRRVRYHIGSEPGQINGMRWRPGTAR</sequence>